<proteinExistence type="inferred from homology"/>
<evidence type="ECO:0000313" key="3">
    <source>
        <dbReference type="EMBL" id="AXI08007.1"/>
    </source>
</evidence>
<dbReference type="EMBL" id="CP024848">
    <property type="protein sequence ID" value="AXI08007.1"/>
    <property type="molecule type" value="Genomic_DNA"/>
</dbReference>
<reference evidence="4" key="1">
    <citation type="submission" date="2017-11" db="EMBL/GenBank/DDBJ databases">
        <authorList>
            <person name="Zhu W."/>
        </authorList>
    </citation>
    <scope>NUCLEOTIDE SEQUENCE [LARGE SCALE GENOMIC DNA]</scope>
    <source>
        <strain evidence="4">160</strain>
    </source>
</reference>
<dbReference type="Proteomes" id="UP000253908">
    <property type="component" value="Chromosome"/>
</dbReference>
<evidence type="ECO:0000313" key="4">
    <source>
        <dbReference type="Proteomes" id="UP000253908"/>
    </source>
</evidence>
<dbReference type="InterPro" id="IPR013538">
    <property type="entry name" value="ASHA1/2-like_C"/>
</dbReference>
<evidence type="ECO:0000256" key="1">
    <source>
        <dbReference type="ARBA" id="ARBA00006817"/>
    </source>
</evidence>
<gene>
    <name evidence="3" type="ORF">CUC15_02980</name>
</gene>
<dbReference type="AlphaFoldDB" id="A0A345PDC7"/>
<dbReference type="SUPFAM" id="SSF55961">
    <property type="entry name" value="Bet v1-like"/>
    <property type="match status" value="1"/>
</dbReference>
<keyword evidence="4" id="KW-1185">Reference proteome</keyword>
<protein>
    <recommendedName>
        <fullName evidence="2">Activator of Hsp90 ATPase homologue 1/2-like C-terminal domain-containing protein</fullName>
    </recommendedName>
</protein>
<dbReference type="Gene3D" id="3.30.530.20">
    <property type="match status" value="1"/>
</dbReference>
<accession>A0A345PDC7</accession>
<feature type="domain" description="Activator of Hsp90 ATPase homologue 1/2-like C-terminal" evidence="2">
    <location>
        <begin position="5"/>
        <end position="87"/>
    </location>
</feature>
<evidence type="ECO:0000259" key="2">
    <source>
        <dbReference type="Pfam" id="PF08327"/>
    </source>
</evidence>
<dbReference type="OrthoDB" id="9803476at2"/>
<dbReference type="KEGG" id="ocn:CUC15_02980"/>
<comment type="similarity">
    <text evidence="1">Belongs to the AHA1 family.</text>
</comment>
<sequence length="115" mass="13494">MKSLEKDGEILFNYGDGNYEKIDITEVEPNKVFSFSWPPKNSVRFELEENNQGCKLVFIEYLHEITDHTPKDLTGWHVCLDVIEALLDGKTIADRKSYWQERLPEYQNLLREASI</sequence>
<dbReference type="InterPro" id="IPR023393">
    <property type="entry name" value="START-like_dom_sf"/>
</dbReference>
<dbReference type="Pfam" id="PF08327">
    <property type="entry name" value="AHSA1"/>
    <property type="match status" value="1"/>
</dbReference>
<name>A0A345PDC7_9BACI</name>
<organism evidence="3 4">
    <name type="scientific">Oceanobacillus zhaokaii</name>
    <dbReference type="NCBI Taxonomy" id="2052660"/>
    <lineage>
        <taxon>Bacteria</taxon>
        <taxon>Bacillati</taxon>
        <taxon>Bacillota</taxon>
        <taxon>Bacilli</taxon>
        <taxon>Bacillales</taxon>
        <taxon>Bacillaceae</taxon>
        <taxon>Oceanobacillus</taxon>
    </lineage>
</organism>